<reference evidence="2" key="1">
    <citation type="submission" date="2016-10" db="EMBL/GenBank/DDBJ databases">
        <authorList>
            <person name="Varghese N."/>
            <person name="Submissions S."/>
        </authorList>
    </citation>
    <scope>NUCLEOTIDE SEQUENCE [LARGE SCALE GENOMIC DNA]</scope>
    <source>
        <strain evidence="2">DSM 16471</strain>
    </source>
</reference>
<keyword evidence="2" id="KW-1185">Reference proteome</keyword>
<evidence type="ECO:0000313" key="2">
    <source>
        <dbReference type="Proteomes" id="UP000198990"/>
    </source>
</evidence>
<sequence length="79" mass="9098">MGGLNFMVNGKMCLGILSDKKSEEHKVMVRVEKLNYKELLKRPGSEPMDFFGKPMRGFLFIGADGFDSEDELDFWVENF</sequence>
<dbReference type="AlphaFoldDB" id="A0A1H7N6E5"/>
<evidence type="ECO:0000313" key="1">
    <source>
        <dbReference type="EMBL" id="SEL19073.1"/>
    </source>
</evidence>
<dbReference type="Proteomes" id="UP000198990">
    <property type="component" value="Unassembled WGS sequence"/>
</dbReference>
<accession>A0A1H7N6E5</accession>
<name>A0A1H7N6E5_9FLAO</name>
<dbReference type="EMBL" id="FNZN01000003">
    <property type="protein sequence ID" value="SEL19073.1"/>
    <property type="molecule type" value="Genomic_DNA"/>
</dbReference>
<organism evidence="1 2">
    <name type="scientific">Maribacter orientalis</name>
    <dbReference type="NCBI Taxonomy" id="228957"/>
    <lineage>
        <taxon>Bacteria</taxon>
        <taxon>Pseudomonadati</taxon>
        <taxon>Bacteroidota</taxon>
        <taxon>Flavobacteriia</taxon>
        <taxon>Flavobacteriales</taxon>
        <taxon>Flavobacteriaceae</taxon>
        <taxon>Maribacter</taxon>
    </lineage>
</organism>
<proteinExistence type="predicted"/>
<gene>
    <name evidence="1" type="ORF">SAMN04488008_10395</name>
</gene>
<dbReference type="STRING" id="228957.SAMN04488008_10395"/>
<protein>
    <submittedName>
        <fullName evidence="1">TfoX N-terminal domain-containing protein</fullName>
    </submittedName>
</protein>